<dbReference type="OrthoDB" id="9804152at2"/>
<proteinExistence type="inferred from homology"/>
<keyword evidence="3" id="KW-0812">Transmembrane</keyword>
<name>A0A2S9JJI6_9HYPH</name>
<dbReference type="PANTHER" id="PTHR34478">
    <property type="entry name" value="PROTEIN LEMA"/>
    <property type="match status" value="1"/>
</dbReference>
<dbReference type="EMBL" id="PVBT01000003">
    <property type="protein sequence ID" value="PRD53269.1"/>
    <property type="molecule type" value="Genomic_DNA"/>
</dbReference>
<dbReference type="GO" id="GO:0016020">
    <property type="term" value="C:membrane"/>
    <property type="evidence" value="ECO:0007669"/>
    <property type="project" value="UniProtKB-SubCell"/>
</dbReference>
<dbReference type="AlphaFoldDB" id="A0A2S9JJI6"/>
<evidence type="ECO:0000256" key="1">
    <source>
        <dbReference type="ARBA" id="ARBA00004167"/>
    </source>
</evidence>
<evidence type="ECO:0000313" key="7">
    <source>
        <dbReference type="Proteomes" id="UP000238563"/>
    </source>
</evidence>
<dbReference type="Proteomes" id="UP000238563">
    <property type="component" value="Unassembled WGS sequence"/>
</dbReference>
<reference evidence="6 7" key="1">
    <citation type="submission" date="2018-02" db="EMBL/GenBank/DDBJ databases">
        <title>The draft genome of Phyllobacterium myrsinacearum DSM5892.</title>
        <authorList>
            <person name="Li L."/>
            <person name="Liu L."/>
            <person name="Zhang X."/>
            <person name="Wang T."/>
        </authorList>
    </citation>
    <scope>NUCLEOTIDE SEQUENCE [LARGE SCALE GENOMIC DNA]</scope>
    <source>
        <strain evidence="6 7">DSM 5892</strain>
    </source>
</reference>
<dbReference type="InterPro" id="IPR023353">
    <property type="entry name" value="LemA-like_dom_sf"/>
</dbReference>
<keyword evidence="7" id="KW-1185">Reference proteome</keyword>
<dbReference type="InterPro" id="IPR007156">
    <property type="entry name" value="MamQ_LemA"/>
</dbReference>
<keyword evidence="4" id="KW-1133">Transmembrane helix</keyword>
<dbReference type="PANTHER" id="PTHR34478:SF2">
    <property type="entry name" value="MEMBRANE PROTEIN"/>
    <property type="match status" value="1"/>
</dbReference>
<dbReference type="SUPFAM" id="SSF140478">
    <property type="entry name" value="LemA-like"/>
    <property type="match status" value="1"/>
</dbReference>
<dbReference type="RefSeq" id="WP_105734275.1">
    <property type="nucleotide sequence ID" value="NZ_PVBT01000003.1"/>
</dbReference>
<evidence type="ECO:0000256" key="5">
    <source>
        <dbReference type="ARBA" id="ARBA00023136"/>
    </source>
</evidence>
<dbReference type="PROSITE" id="PS51257">
    <property type="entry name" value="PROKAR_LIPOPROTEIN"/>
    <property type="match status" value="1"/>
</dbReference>
<comment type="caution">
    <text evidence="6">The sequence shown here is derived from an EMBL/GenBank/DDBJ whole genome shotgun (WGS) entry which is preliminary data.</text>
</comment>
<sequence length="206" mass="23021">MQKMASSSGFLPRNVFSVLALAILLPLLSACGFNTIPTNEEQAKAAWSEVLNQYQRRADLIPNLVETVKGYAAQEKDVLTSVVEARAKATSVQVTPDTLKDPNAFKAFQDNQANLTGALSRLLAVVENYPDLKSNQNFLALQSQLEGTENRIAVARRDYIEAVRVYNTSLKTMPTIIWTWIWYTGNQPYQTFTIDDSAKQTPQVKF</sequence>
<evidence type="ECO:0000256" key="3">
    <source>
        <dbReference type="ARBA" id="ARBA00022692"/>
    </source>
</evidence>
<organism evidence="6 7">
    <name type="scientific">Phyllobacterium myrsinacearum</name>
    <dbReference type="NCBI Taxonomy" id="28101"/>
    <lineage>
        <taxon>Bacteria</taxon>
        <taxon>Pseudomonadati</taxon>
        <taxon>Pseudomonadota</taxon>
        <taxon>Alphaproteobacteria</taxon>
        <taxon>Hyphomicrobiales</taxon>
        <taxon>Phyllobacteriaceae</taxon>
        <taxon>Phyllobacterium</taxon>
    </lineage>
</organism>
<protein>
    <submittedName>
        <fullName evidence="6">LemA family protein</fullName>
    </submittedName>
</protein>
<evidence type="ECO:0000256" key="4">
    <source>
        <dbReference type="ARBA" id="ARBA00022989"/>
    </source>
</evidence>
<evidence type="ECO:0000256" key="2">
    <source>
        <dbReference type="ARBA" id="ARBA00008854"/>
    </source>
</evidence>
<gene>
    <name evidence="6" type="ORF">C5750_12835</name>
</gene>
<keyword evidence="5" id="KW-0472">Membrane</keyword>
<accession>A0A2S9JJI6</accession>
<comment type="similarity">
    <text evidence="2">Belongs to the LemA family.</text>
</comment>
<dbReference type="Pfam" id="PF04011">
    <property type="entry name" value="LemA"/>
    <property type="match status" value="1"/>
</dbReference>
<comment type="subcellular location">
    <subcellularLocation>
        <location evidence="1">Membrane</location>
        <topology evidence="1">Single-pass membrane protein</topology>
    </subcellularLocation>
</comment>
<dbReference type="Gene3D" id="1.20.1440.20">
    <property type="entry name" value="LemA-like domain"/>
    <property type="match status" value="1"/>
</dbReference>
<evidence type="ECO:0000313" key="6">
    <source>
        <dbReference type="EMBL" id="PRD53269.1"/>
    </source>
</evidence>